<dbReference type="Proteomes" id="UP000025241">
    <property type="component" value="Chromosome I"/>
</dbReference>
<feature type="domain" description="PA1123-like" evidence="1">
    <location>
        <begin position="1"/>
        <end position="104"/>
    </location>
</feature>
<keyword evidence="3" id="KW-1185">Reference proteome</keyword>
<dbReference type="Gene3D" id="3.90.1650.10">
    <property type="entry name" value="PA1123-like"/>
    <property type="match status" value="1"/>
</dbReference>
<dbReference type="STRING" id="1301098.PKB_2980"/>
<dbReference type="Pfam" id="PF09634">
    <property type="entry name" value="DUF2025"/>
    <property type="match status" value="1"/>
</dbReference>
<dbReference type="InterPro" id="IPR023117">
    <property type="entry name" value="PA1123-like_domain"/>
</dbReference>
<dbReference type="KEGG" id="pkc:PKB_2980"/>
<organism evidence="2 3">
    <name type="scientific">Pseudomonas knackmussii (strain DSM 6978 / CCUG 54928 / LMG 23759 / B13)</name>
    <dbReference type="NCBI Taxonomy" id="1301098"/>
    <lineage>
        <taxon>Bacteria</taxon>
        <taxon>Pseudomonadati</taxon>
        <taxon>Pseudomonadota</taxon>
        <taxon>Gammaproteobacteria</taxon>
        <taxon>Pseudomonadales</taxon>
        <taxon>Pseudomonadaceae</taxon>
        <taxon>Pseudomonas</taxon>
    </lineage>
</organism>
<sequence>MSLTSSDICAAAERLKGFVGYNRKTGKYLVRFSEDSFGLDVAEDSITPACEFVWAAHNDTFMVLSRECLQILQAQNINERLALGDELLTYLRRTDLPEIRAQRCLKQANG</sequence>
<dbReference type="InterPro" id="IPR036808">
    <property type="entry name" value="PA1123-like_sf"/>
</dbReference>
<dbReference type="EMBL" id="HG322950">
    <property type="protein sequence ID" value="CDF84327.1"/>
    <property type="molecule type" value="Genomic_DNA"/>
</dbReference>
<dbReference type="OrthoDB" id="7014001at2"/>
<evidence type="ECO:0000259" key="1">
    <source>
        <dbReference type="Pfam" id="PF09634"/>
    </source>
</evidence>
<gene>
    <name evidence="2" type="ORF">PKB_2980</name>
</gene>
<dbReference type="RefSeq" id="WP_043252848.1">
    <property type="nucleotide sequence ID" value="NZ_HG322950.1"/>
</dbReference>
<dbReference type="PATRIC" id="fig|1301098.3.peg.3006"/>
<evidence type="ECO:0000313" key="2">
    <source>
        <dbReference type="EMBL" id="CDF84327.1"/>
    </source>
</evidence>
<protein>
    <recommendedName>
        <fullName evidence="1">PA1123-like domain-containing protein</fullName>
    </recommendedName>
</protein>
<accession>A0A024HIJ4</accession>
<dbReference type="SUPFAM" id="SSF160477">
    <property type="entry name" value="PA1123-like"/>
    <property type="match status" value="1"/>
</dbReference>
<dbReference type="AlphaFoldDB" id="A0A024HIJ4"/>
<evidence type="ECO:0000313" key="3">
    <source>
        <dbReference type="Proteomes" id="UP000025241"/>
    </source>
</evidence>
<name>A0A024HIJ4_PSEKB</name>
<dbReference type="HOGENOM" id="CLU_2220955_0_0_6"/>
<reference evidence="2 3" key="2">
    <citation type="submission" date="2014-05" db="EMBL/GenBank/DDBJ databases">
        <title>Genome sequence of the 3-chlorobenzoate degrading bacterium Pseudomonas knackmussii B13 shows multiple evidence for horizontal gene transfer.</title>
        <authorList>
            <person name="Miyazaki R."/>
            <person name="Bertelli C."/>
            <person name="Falquet L."/>
            <person name="Robinson-Rechavi M."/>
            <person name="Gharib W."/>
            <person name="Roy S."/>
            <person name="Van der Meer J.R."/>
        </authorList>
    </citation>
    <scope>NUCLEOTIDE SEQUENCE [LARGE SCALE GENOMIC DNA]</scope>
    <source>
        <strain evidence="2 3">B13</strain>
    </source>
</reference>
<proteinExistence type="predicted"/>
<reference evidence="2 3" key="1">
    <citation type="submission" date="2013-03" db="EMBL/GenBank/DDBJ databases">
        <authorList>
            <person name="Linke B."/>
        </authorList>
    </citation>
    <scope>NUCLEOTIDE SEQUENCE [LARGE SCALE GENOMIC DNA]</scope>
    <source>
        <strain evidence="2 3">B13</strain>
    </source>
</reference>